<dbReference type="EMBL" id="CP060139">
    <property type="protein sequence ID" value="QNR23308.1"/>
    <property type="molecule type" value="Genomic_DNA"/>
</dbReference>
<dbReference type="RefSeq" id="WP_210757837.1">
    <property type="nucleotide sequence ID" value="NZ_CP060139.1"/>
</dbReference>
<keyword evidence="3" id="KW-1185">Reference proteome</keyword>
<feature type="signal peptide" evidence="1">
    <location>
        <begin position="1"/>
        <end position="17"/>
    </location>
</feature>
<reference evidence="2 3" key="1">
    <citation type="submission" date="2020-08" db="EMBL/GenBank/DDBJ databases">
        <title>Croceimicrobium hydrocarbonivorans gen. nov., sp. nov., a novel marine bacterium isolated from a bacterial consortium that degrades polyethylene terephthalate.</title>
        <authorList>
            <person name="Liu R."/>
        </authorList>
    </citation>
    <scope>NUCLEOTIDE SEQUENCE [LARGE SCALE GENOMIC DNA]</scope>
    <source>
        <strain evidence="2 3">A20-9</strain>
    </source>
</reference>
<evidence type="ECO:0000256" key="1">
    <source>
        <dbReference type="SAM" id="SignalP"/>
    </source>
</evidence>
<evidence type="ECO:0000313" key="3">
    <source>
        <dbReference type="Proteomes" id="UP000516305"/>
    </source>
</evidence>
<keyword evidence="1" id="KW-0732">Signal</keyword>
<protein>
    <submittedName>
        <fullName evidence="2">Uncharacterized protein</fullName>
    </submittedName>
</protein>
<accession>A0A7H0VC60</accession>
<dbReference type="AlphaFoldDB" id="A0A7H0VC60"/>
<feature type="chain" id="PRO_5028915140" evidence="1">
    <location>
        <begin position="18"/>
        <end position="171"/>
    </location>
</feature>
<gene>
    <name evidence="2" type="ORF">H4K34_13100</name>
</gene>
<organism evidence="2 3">
    <name type="scientific">Croceimicrobium hydrocarbonivorans</name>
    <dbReference type="NCBI Taxonomy" id="2761580"/>
    <lineage>
        <taxon>Bacteria</taxon>
        <taxon>Pseudomonadati</taxon>
        <taxon>Bacteroidota</taxon>
        <taxon>Flavobacteriia</taxon>
        <taxon>Flavobacteriales</taxon>
        <taxon>Owenweeksiaceae</taxon>
        <taxon>Croceimicrobium</taxon>
    </lineage>
</organism>
<name>A0A7H0VC60_9FLAO</name>
<proteinExistence type="predicted"/>
<dbReference type="Proteomes" id="UP000516305">
    <property type="component" value="Chromosome"/>
</dbReference>
<sequence>MKAVLSLFLLLPIFAYCQGETAYDSIFNVLKNSRDIDSIYTENEFAIVIRTGSVNHQFYSSHTKWDSLNTDFKVKWKQQESSPLGYRISGYHKNQLQCNWYFDTNKQLESKVYFRKGKAQKVEIFKSNTEIEYYLELIEGKWLSYYPQKPEEGIDEKWKSFEMIKAMLLNR</sequence>
<evidence type="ECO:0000313" key="2">
    <source>
        <dbReference type="EMBL" id="QNR23308.1"/>
    </source>
</evidence>
<dbReference type="KEGG" id="chyd:H4K34_13100"/>